<gene>
    <name evidence="2" type="ORF">GCM10020221_20130</name>
</gene>
<evidence type="ECO:0000313" key="3">
    <source>
        <dbReference type="Proteomes" id="UP001501102"/>
    </source>
</evidence>
<dbReference type="EMBL" id="BAAAXZ010000077">
    <property type="protein sequence ID" value="GAA2924106.1"/>
    <property type="molecule type" value="Genomic_DNA"/>
</dbReference>
<protein>
    <submittedName>
        <fullName evidence="2">Uncharacterized protein</fullName>
    </submittedName>
</protein>
<dbReference type="Proteomes" id="UP001501102">
    <property type="component" value="Unassembled WGS sequence"/>
</dbReference>
<proteinExistence type="predicted"/>
<sequence length="254" mass="25450">MLWPQLRGELQLTALAQQGAVADVGGVVAVEGGDLGSVDRPEARGAEFLVQMALEVGVAPADHHRLGAGGGGAGLGGGAAVQAQDVEAAGRHRERDAVVAVRGGDVQLTVVRVADALEHPVVVDGSVRPVPFQGGGVVAGDGQAEFGRTGLDGASVQGHDGRAVEGEALLGARVGHLVPLVAAGVVGALAVREPGVEVGVGRVEVTGGRGPGGSRAERGEQGRHREGGEDRPAAGAGVMRRRLGHVVPLRSFGR</sequence>
<evidence type="ECO:0000256" key="1">
    <source>
        <dbReference type="SAM" id="MobiDB-lite"/>
    </source>
</evidence>
<feature type="region of interest" description="Disordered" evidence="1">
    <location>
        <begin position="203"/>
        <end position="240"/>
    </location>
</feature>
<reference evidence="2 3" key="1">
    <citation type="journal article" date="2019" name="Int. J. Syst. Evol. Microbiol.">
        <title>The Global Catalogue of Microorganisms (GCM) 10K type strain sequencing project: providing services to taxonomists for standard genome sequencing and annotation.</title>
        <authorList>
            <consortium name="The Broad Institute Genomics Platform"/>
            <consortium name="The Broad Institute Genome Sequencing Center for Infectious Disease"/>
            <person name="Wu L."/>
            <person name="Ma J."/>
        </authorList>
    </citation>
    <scope>NUCLEOTIDE SEQUENCE [LARGE SCALE GENOMIC DNA]</scope>
    <source>
        <strain evidence="2 3">JCM 4087</strain>
    </source>
</reference>
<name>A0ABN3WST0_STRTU</name>
<organism evidence="2 3">
    <name type="scientific">Streptomyces thioluteus</name>
    <dbReference type="NCBI Taxonomy" id="66431"/>
    <lineage>
        <taxon>Bacteria</taxon>
        <taxon>Bacillati</taxon>
        <taxon>Actinomycetota</taxon>
        <taxon>Actinomycetes</taxon>
        <taxon>Kitasatosporales</taxon>
        <taxon>Streptomycetaceae</taxon>
        <taxon>Streptomyces</taxon>
    </lineage>
</organism>
<evidence type="ECO:0000313" key="2">
    <source>
        <dbReference type="EMBL" id="GAA2924106.1"/>
    </source>
</evidence>
<comment type="caution">
    <text evidence="2">The sequence shown here is derived from an EMBL/GenBank/DDBJ whole genome shotgun (WGS) entry which is preliminary data.</text>
</comment>
<feature type="compositionally biased region" description="Basic and acidic residues" evidence="1">
    <location>
        <begin position="215"/>
        <end position="232"/>
    </location>
</feature>
<accession>A0ABN3WST0</accession>
<keyword evidence="3" id="KW-1185">Reference proteome</keyword>